<dbReference type="OrthoDB" id="5401736at2759"/>
<proteinExistence type="predicted"/>
<evidence type="ECO:0000313" key="2">
    <source>
        <dbReference type="EMBL" id="KAF6224690.1"/>
    </source>
</evidence>
<comment type="caution">
    <text evidence="2">The sequence shown here is derived from an EMBL/GenBank/DDBJ whole genome shotgun (WGS) entry which is preliminary data.</text>
</comment>
<dbReference type="RefSeq" id="XP_037158388.1">
    <property type="nucleotide sequence ID" value="XM_037314710.1"/>
</dbReference>
<keyword evidence="3" id="KW-1185">Reference proteome</keyword>
<dbReference type="EMBL" id="JACCJC010000111">
    <property type="protein sequence ID" value="KAF6224690.1"/>
    <property type="molecule type" value="Genomic_DNA"/>
</dbReference>
<evidence type="ECO:0000313" key="3">
    <source>
        <dbReference type="Proteomes" id="UP000578531"/>
    </source>
</evidence>
<accession>A0A8H6FDT6</accession>
<protein>
    <submittedName>
        <fullName evidence="2">Uncharacterized protein</fullName>
    </submittedName>
</protein>
<reference evidence="2 3" key="1">
    <citation type="journal article" date="2020" name="Genomics">
        <title>Complete, high-quality genomes from long-read metagenomic sequencing of two wolf lichen thalli reveals enigmatic genome architecture.</title>
        <authorList>
            <person name="McKenzie S.K."/>
            <person name="Walston R.F."/>
            <person name="Allen J.L."/>
        </authorList>
    </citation>
    <scope>NUCLEOTIDE SEQUENCE [LARGE SCALE GENOMIC DNA]</scope>
    <source>
        <strain evidence="2">WasteWater2</strain>
    </source>
</reference>
<sequence length="74" mass="7978">MAYQASPGAGGYEEDHRLHDLPSGSQYHLPPHEGSDDEDERALLAHGQGPFNGPFDEPHSGIATPLSDLLRTTL</sequence>
<organism evidence="2 3">
    <name type="scientific">Letharia columbiana</name>
    <dbReference type="NCBI Taxonomy" id="112416"/>
    <lineage>
        <taxon>Eukaryota</taxon>
        <taxon>Fungi</taxon>
        <taxon>Dikarya</taxon>
        <taxon>Ascomycota</taxon>
        <taxon>Pezizomycotina</taxon>
        <taxon>Lecanoromycetes</taxon>
        <taxon>OSLEUM clade</taxon>
        <taxon>Lecanoromycetidae</taxon>
        <taxon>Lecanorales</taxon>
        <taxon>Lecanorineae</taxon>
        <taxon>Parmeliaceae</taxon>
        <taxon>Letharia</taxon>
    </lineage>
</organism>
<gene>
    <name evidence="2" type="ORF">HO173_012879</name>
</gene>
<name>A0A8H6FDT6_9LECA</name>
<evidence type="ECO:0000256" key="1">
    <source>
        <dbReference type="SAM" id="MobiDB-lite"/>
    </source>
</evidence>
<dbReference type="GeneID" id="59294512"/>
<dbReference type="Proteomes" id="UP000578531">
    <property type="component" value="Unassembled WGS sequence"/>
</dbReference>
<feature type="region of interest" description="Disordered" evidence="1">
    <location>
        <begin position="1"/>
        <end position="74"/>
    </location>
</feature>
<dbReference type="AlphaFoldDB" id="A0A8H6FDT6"/>